<dbReference type="Proteomes" id="UP001163603">
    <property type="component" value="Chromosome 3"/>
</dbReference>
<keyword evidence="2" id="KW-1185">Reference proteome</keyword>
<protein>
    <submittedName>
        <fullName evidence="1">Uncharacterized protein</fullName>
    </submittedName>
</protein>
<accession>A0ACC0Z758</accession>
<reference evidence="2" key="1">
    <citation type="journal article" date="2023" name="G3 (Bethesda)">
        <title>Genome assembly and association tests identify interacting loci associated with vigor, precocity, and sex in interspecific pistachio rootstocks.</title>
        <authorList>
            <person name="Palmer W."/>
            <person name="Jacygrad E."/>
            <person name="Sagayaradj S."/>
            <person name="Cavanaugh K."/>
            <person name="Han R."/>
            <person name="Bertier L."/>
            <person name="Beede B."/>
            <person name="Kafkas S."/>
            <person name="Golino D."/>
            <person name="Preece J."/>
            <person name="Michelmore R."/>
        </authorList>
    </citation>
    <scope>NUCLEOTIDE SEQUENCE [LARGE SCALE GENOMIC DNA]</scope>
</reference>
<comment type="caution">
    <text evidence="1">The sequence shown here is derived from an EMBL/GenBank/DDBJ whole genome shotgun (WGS) entry which is preliminary data.</text>
</comment>
<evidence type="ECO:0000313" key="2">
    <source>
        <dbReference type="Proteomes" id="UP001163603"/>
    </source>
</evidence>
<dbReference type="EMBL" id="CM047738">
    <property type="protein sequence ID" value="KAJ0046159.1"/>
    <property type="molecule type" value="Genomic_DNA"/>
</dbReference>
<sequence length="460" mass="49538">MTDKENDSNGDAEVLPEELVEVGAAGDGGGGGGGEGSRNGGGSRVKGPWSPEEDAVLSRLVSQFGARNWGMIARGIPGRSGKSCRLRWCNQLDPCLKRKPFTDEEDRIIIQAHSVHGNKWAAIARLLPGRTDNAIKNHWNSTLRRRNAEIGRFKPGPGDMMEDGSHDRTKASSEETLSAGDVISFRPPEGRDVMMDHSPNQHEDIAQTKECQFPAGPNHHPTLSCPVGNISPFNPPEGRDITMNDGPNMHEGIAQRKETECGSGPEQHPTLPRPVPRISAFSFYNPPPSGPTASSEIPWTIPTQGPLVQVPRPDFGHKFLEDVCSEPVIPSQCGYGCCASPLGHHSHGSLLGPEFVDYEEPPAFASHELISIATDLNNIAWIKSGLESSSVGIPGNAAASYRLSQGTTAGSQMGISEQGLRKDTCFDEGRNKLMGMMTDVLSVQVPTQTYAMRPEVEGLS</sequence>
<organism evidence="1 2">
    <name type="scientific">Pistacia integerrima</name>
    <dbReference type="NCBI Taxonomy" id="434235"/>
    <lineage>
        <taxon>Eukaryota</taxon>
        <taxon>Viridiplantae</taxon>
        <taxon>Streptophyta</taxon>
        <taxon>Embryophyta</taxon>
        <taxon>Tracheophyta</taxon>
        <taxon>Spermatophyta</taxon>
        <taxon>Magnoliopsida</taxon>
        <taxon>eudicotyledons</taxon>
        <taxon>Gunneridae</taxon>
        <taxon>Pentapetalae</taxon>
        <taxon>rosids</taxon>
        <taxon>malvids</taxon>
        <taxon>Sapindales</taxon>
        <taxon>Anacardiaceae</taxon>
        <taxon>Pistacia</taxon>
    </lineage>
</organism>
<name>A0ACC0Z758_9ROSI</name>
<proteinExistence type="predicted"/>
<evidence type="ECO:0000313" key="1">
    <source>
        <dbReference type="EMBL" id="KAJ0046159.1"/>
    </source>
</evidence>
<gene>
    <name evidence="1" type="ORF">Pint_06416</name>
</gene>